<dbReference type="PANTHER" id="PTHR33478">
    <property type="entry name" value="EXTRACELLULAR METALLOPROTEINASE MEP"/>
    <property type="match status" value="1"/>
</dbReference>
<organism evidence="16 17">
    <name type="scientific">Hyaloscypha bicolor E</name>
    <dbReference type="NCBI Taxonomy" id="1095630"/>
    <lineage>
        <taxon>Eukaryota</taxon>
        <taxon>Fungi</taxon>
        <taxon>Dikarya</taxon>
        <taxon>Ascomycota</taxon>
        <taxon>Pezizomycotina</taxon>
        <taxon>Leotiomycetes</taxon>
        <taxon>Helotiales</taxon>
        <taxon>Hyaloscyphaceae</taxon>
        <taxon>Hyaloscypha</taxon>
        <taxon>Hyaloscypha bicolor</taxon>
    </lineage>
</organism>
<evidence type="ECO:0000256" key="11">
    <source>
        <dbReference type="PIRSR" id="PIRSR601842-1"/>
    </source>
</evidence>
<dbReference type="GO" id="GO:0004222">
    <property type="term" value="F:metalloendopeptidase activity"/>
    <property type="evidence" value="ECO:0007669"/>
    <property type="project" value="InterPro"/>
</dbReference>
<reference evidence="16 17" key="1">
    <citation type="submission" date="2016-04" db="EMBL/GenBank/DDBJ databases">
        <title>A degradative enzymes factory behind the ericoid mycorrhizal symbiosis.</title>
        <authorList>
            <consortium name="DOE Joint Genome Institute"/>
            <person name="Martino E."/>
            <person name="Morin E."/>
            <person name="Grelet G."/>
            <person name="Kuo A."/>
            <person name="Kohler A."/>
            <person name="Daghino S."/>
            <person name="Barry K."/>
            <person name="Choi C."/>
            <person name="Cichocki N."/>
            <person name="Clum A."/>
            <person name="Copeland A."/>
            <person name="Hainaut M."/>
            <person name="Haridas S."/>
            <person name="Labutti K."/>
            <person name="Lindquist E."/>
            <person name="Lipzen A."/>
            <person name="Khouja H.-R."/>
            <person name="Murat C."/>
            <person name="Ohm R."/>
            <person name="Olson A."/>
            <person name="Spatafora J."/>
            <person name="Veneault-Fourrey C."/>
            <person name="Henrissat B."/>
            <person name="Grigoriev I."/>
            <person name="Martin F."/>
            <person name="Perotto S."/>
        </authorList>
    </citation>
    <scope>NUCLEOTIDE SEQUENCE [LARGE SCALE GENOMIC DNA]</scope>
    <source>
        <strain evidence="16 17">E</strain>
    </source>
</reference>
<evidence type="ECO:0000256" key="10">
    <source>
        <dbReference type="ARBA" id="ARBA00023145"/>
    </source>
</evidence>
<evidence type="ECO:0000313" key="17">
    <source>
        <dbReference type="Proteomes" id="UP000235371"/>
    </source>
</evidence>
<keyword evidence="7 13" id="KW-0378">Hydrolase</keyword>
<feature type="compositionally biased region" description="Polar residues" evidence="14">
    <location>
        <begin position="234"/>
        <end position="249"/>
    </location>
</feature>
<comment type="cofactor">
    <cofactor evidence="12">
        <name>Zn(2+)</name>
        <dbReference type="ChEBI" id="CHEBI:29105"/>
    </cofactor>
    <text evidence="12">Binds 1 zinc ion per subunit.</text>
</comment>
<dbReference type="EMBL" id="KZ613822">
    <property type="protein sequence ID" value="PMD58504.1"/>
    <property type="molecule type" value="Genomic_DNA"/>
</dbReference>
<dbReference type="PANTHER" id="PTHR33478:SF1">
    <property type="entry name" value="EXTRACELLULAR METALLOPROTEINASE MEP"/>
    <property type="match status" value="1"/>
</dbReference>
<accession>A0A2J6T667</accession>
<feature type="domain" description="FTP" evidence="15">
    <location>
        <begin position="84"/>
        <end position="135"/>
    </location>
</feature>
<protein>
    <recommendedName>
        <fullName evidence="13">Extracellular metalloproteinase</fullName>
        <ecNumber evidence="13">3.4.24.-</ecNumber>
    </recommendedName>
    <alternativeName>
        <fullName evidence="13">Fungalysin</fullName>
    </alternativeName>
</protein>
<keyword evidence="8 12" id="KW-0862">Zinc</keyword>
<evidence type="ECO:0000256" key="4">
    <source>
        <dbReference type="ARBA" id="ARBA00022670"/>
    </source>
</evidence>
<dbReference type="SUPFAM" id="SSF55486">
    <property type="entry name" value="Metalloproteases ('zincins'), catalytic domain"/>
    <property type="match status" value="1"/>
</dbReference>
<dbReference type="InterPro" id="IPR011096">
    <property type="entry name" value="FTP_domain"/>
</dbReference>
<dbReference type="Pfam" id="PF07504">
    <property type="entry name" value="FTP"/>
    <property type="match status" value="1"/>
</dbReference>
<name>A0A2J6T667_9HELO</name>
<keyword evidence="9 13" id="KW-0482">Metalloprotease</keyword>
<dbReference type="InParanoid" id="A0A2J6T667"/>
<feature type="signal peptide" evidence="13">
    <location>
        <begin position="1"/>
        <end position="19"/>
    </location>
</feature>
<dbReference type="Proteomes" id="UP000235371">
    <property type="component" value="Unassembled WGS sequence"/>
</dbReference>
<evidence type="ECO:0000259" key="15">
    <source>
        <dbReference type="Pfam" id="PF07504"/>
    </source>
</evidence>
<evidence type="ECO:0000256" key="5">
    <source>
        <dbReference type="ARBA" id="ARBA00022723"/>
    </source>
</evidence>
<dbReference type="GO" id="GO:0008270">
    <property type="term" value="F:zinc ion binding"/>
    <property type="evidence" value="ECO:0007669"/>
    <property type="project" value="InterPro"/>
</dbReference>
<dbReference type="RefSeq" id="XP_024735408.1">
    <property type="nucleotide sequence ID" value="XM_024886977.1"/>
</dbReference>
<dbReference type="GO" id="GO:0006508">
    <property type="term" value="P:proteolysis"/>
    <property type="evidence" value="ECO:0007669"/>
    <property type="project" value="UniProtKB-KW"/>
</dbReference>
<keyword evidence="5 12" id="KW-0479">Metal-binding</keyword>
<keyword evidence="17" id="KW-1185">Reference proteome</keyword>
<dbReference type="Gene3D" id="1.10.390.10">
    <property type="entry name" value="Neutral Protease Domain 2"/>
    <property type="match status" value="1"/>
</dbReference>
<sequence length="588" mass="62901">MRFLAQIGVTALLSTYVLGHPKSTSTSRRALHRRVIDLGAFRLNTIPSYSNASITDASGLTSLAKRDGYIGTATALVQKVIPGAEFRLVDDHYVGVNRIAHANFKQTVHGLDIDNADFNVNIAADGSVFSYGNSFFTGVIPTENPLMKAVHIDAVTALKKVSSTLVLPISADAATAVPASDIEHYVLKGSSGAHSDPKAHLHSSPWEVNDPSKGSRSIETNPQESGPSPFTWESDGTTSYTATEGNNGFAQANWEGDSSYLSDYRPSSTGGNFAFGLDLTNPNPKTYANASVTQLWYTANLYHDLLYNLGFTEAAGNFETNNNGKGGKGNDAVILNSQDAAGTDNADFAIPADGSQPRMRMFIWDYSTPHRDCAFDAGVIIHEYTHGLSNRLTGGPANVACLNVLEAGGMGEGWGDFVAIAIHVKTSDTRNRAYPLGDWIYNNAAGIRNYLYSTSLSTNPLTYAGTNSLNEVYAIDTLWATILYEVLWNLVDIHGITATRKPVFSGKIPTDGRFLAMKLVVDGMALQPCNPTTPQATDAIIDADTALTGGVNKCALWTAFAKRGSGANAKRNSGTNRKEGYTIPAGVC</sequence>
<evidence type="ECO:0000256" key="13">
    <source>
        <dbReference type="RuleBase" id="RU364017"/>
    </source>
</evidence>
<dbReference type="STRING" id="1095630.A0A2J6T667"/>
<dbReference type="InterPro" id="IPR027268">
    <property type="entry name" value="Peptidase_M4/M1_CTD_sf"/>
</dbReference>
<feature type="binding site" evidence="12">
    <location>
        <position position="382"/>
    </location>
    <ligand>
        <name>Zn(2+)</name>
        <dbReference type="ChEBI" id="CHEBI:29105"/>
        <note>catalytic</note>
    </ligand>
</feature>
<comment type="similarity">
    <text evidence="2 13">Belongs to the peptidase M36 family.</text>
</comment>
<dbReference type="EC" id="3.4.24.-" evidence="13"/>
<keyword evidence="4 13" id="KW-0645">Protease</keyword>
<gene>
    <name evidence="16" type="ORF">K444DRAFT_664555</name>
</gene>
<dbReference type="GeneID" id="36595053"/>
<dbReference type="PRINTS" id="PR00999">
    <property type="entry name" value="FUNGALYSIN"/>
</dbReference>
<evidence type="ECO:0000256" key="7">
    <source>
        <dbReference type="ARBA" id="ARBA00022801"/>
    </source>
</evidence>
<dbReference type="AlphaFoldDB" id="A0A2J6T667"/>
<keyword evidence="6 13" id="KW-0732">Signal</keyword>
<keyword evidence="10 13" id="KW-0865">Zymogen</keyword>
<feature type="chain" id="PRO_5014206632" description="Extracellular metalloproteinase" evidence="13">
    <location>
        <begin position="20"/>
        <end position="588"/>
    </location>
</feature>
<evidence type="ECO:0000256" key="9">
    <source>
        <dbReference type="ARBA" id="ARBA00023049"/>
    </source>
</evidence>
<dbReference type="InterPro" id="IPR050371">
    <property type="entry name" value="Fungal_virulence_M36"/>
</dbReference>
<proteinExistence type="inferred from homology"/>
<dbReference type="Pfam" id="PF02128">
    <property type="entry name" value="Peptidase_M36"/>
    <property type="match status" value="1"/>
</dbReference>
<dbReference type="Gene3D" id="3.10.170.10">
    <property type="match status" value="1"/>
</dbReference>
<evidence type="ECO:0000256" key="3">
    <source>
        <dbReference type="ARBA" id="ARBA00022525"/>
    </source>
</evidence>
<evidence type="ECO:0000256" key="6">
    <source>
        <dbReference type="ARBA" id="ARBA00022729"/>
    </source>
</evidence>
<dbReference type="GO" id="GO:0005576">
    <property type="term" value="C:extracellular region"/>
    <property type="evidence" value="ECO:0007669"/>
    <property type="project" value="UniProtKB-SubCell"/>
</dbReference>
<evidence type="ECO:0000256" key="1">
    <source>
        <dbReference type="ARBA" id="ARBA00004613"/>
    </source>
</evidence>
<feature type="active site" evidence="11">
    <location>
        <position position="383"/>
    </location>
</feature>
<keyword evidence="3 13" id="KW-0964">Secreted</keyword>
<evidence type="ECO:0000313" key="16">
    <source>
        <dbReference type="EMBL" id="PMD58504.1"/>
    </source>
</evidence>
<feature type="compositionally biased region" description="Polar residues" evidence="14">
    <location>
        <begin position="212"/>
        <end position="228"/>
    </location>
</feature>
<feature type="binding site" evidence="12">
    <location>
        <position position="412"/>
    </location>
    <ligand>
        <name>Zn(2+)</name>
        <dbReference type="ChEBI" id="CHEBI:29105"/>
        <note>catalytic</note>
    </ligand>
</feature>
<dbReference type="OrthoDB" id="3227768at2759"/>
<dbReference type="CDD" id="cd09596">
    <property type="entry name" value="M36"/>
    <property type="match status" value="1"/>
</dbReference>
<feature type="region of interest" description="Disordered" evidence="14">
    <location>
        <begin position="193"/>
        <end position="249"/>
    </location>
</feature>
<evidence type="ECO:0000256" key="12">
    <source>
        <dbReference type="PIRSR" id="PIRSR601842-2"/>
    </source>
</evidence>
<evidence type="ECO:0000256" key="14">
    <source>
        <dbReference type="SAM" id="MobiDB-lite"/>
    </source>
</evidence>
<feature type="binding site" evidence="12">
    <location>
        <position position="386"/>
    </location>
    <ligand>
        <name>Zn(2+)</name>
        <dbReference type="ChEBI" id="CHEBI:29105"/>
        <note>catalytic</note>
    </ligand>
</feature>
<comment type="subcellular location">
    <subcellularLocation>
        <location evidence="1 13">Secreted</location>
    </subcellularLocation>
</comment>
<evidence type="ECO:0000256" key="2">
    <source>
        <dbReference type="ARBA" id="ARBA00006006"/>
    </source>
</evidence>
<evidence type="ECO:0000256" key="8">
    <source>
        <dbReference type="ARBA" id="ARBA00022833"/>
    </source>
</evidence>
<dbReference type="InterPro" id="IPR001842">
    <property type="entry name" value="Peptidase_M36"/>
</dbReference>